<gene>
    <name evidence="1" type="ORF">ACFPK0_01570</name>
</gene>
<sequence length="64" mass="6986">MSSLWKDLLFLHGHLTHAQLIWSDVEETTNQDAATTNKPRPDALKCGVACCAVTTALPRIAAPR</sequence>
<dbReference type="Proteomes" id="UP001596018">
    <property type="component" value="Unassembled WGS sequence"/>
</dbReference>
<protein>
    <submittedName>
        <fullName evidence="1">Uncharacterized protein</fullName>
    </submittedName>
</protein>
<comment type="caution">
    <text evidence="1">The sequence shown here is derived from an EMBL/GenBank/DDBJ whole genome shotgun (WGS) entry which is preliminary data.</text>
</comment>
<name>A0ABW0JSU2_9GAMM</name>
<evidence type="ECO:0000313" key="2">
    <source>
        <dbReference type="Proteomes" id="UP001596018"/>
    </source>
</evidence>
<dbReference type="EMBL" id="JBHSMM010000001">
    <property type="protein sequence ID" value="MFC5438696.1"/>
    <property type="molecule type" value="Genomic_DNA"/>
</dbReference>
<proteinExistence type="predicted"/>
<evidence type="ECO:0000313" key="1">
    <source>
        <dbReference type="EMBL" id="MFC5438696.1"/>
    </source>
</evidence>
<accession>A0ABW0JSU2</accession>
<keyword evidence="2" id="KW-1185">Reference proteome</keyword>
<organism evidence="1 2">
    <name type="scientific">Rhodanobacter ginsenosidimutans</name>
    <dbReference type="NCBI Taxonomy" id="490571"/>
    <lineage>
        <taxon>Bacteria</taxon>
        <taxon>Pseudomonadati</taxon>
        <taxon>Pseudomonadota</taxon>
        <taxon>Gammaproteobacteria</taxon>
        <taxon>Lysobacterales</taxon>
        <taxon>Rhodanobacteraceae</taxon>
        <taxon>Rhodanobacter</taxon>
    </lineage>
</organism>
<reference evidence="2" key="1">
    <citation type="journal article" date="2019" name="Int. J. Syst. Evol. Microbiol.">
        <title>The Global Catalogue of Microorganisms (GCM) 10K type strain sequencing project: providing services to taxonomists for standard genome sequencing and annotation.</title>
        <authorList>
            <consortium name="The Broad Institute Genomics Platform"/>
            <consortium name="The Broad Institute Genome Sequencing Center for Infectious Disease"/>
            <person name="Wu L."/>
            <person name="Ma J."/>
        </authorList>
    </citation>
    <scope>NUCLEOTIDE SEQUENCE [LARGE SCALE GENOMIC DNA]</scope>
    <source>
        <strain evidence="2">KACC 12822</strain>
    </source>
</reference>
<dbReference type="RefSeq" id="WP_056082818.1">
    <property type="nucleotide sequence ID" value="NZ_JALBWS010000015.1"/>
</dbReference>